<dbReference type="InterPro" id="IPR056338">
    <property type="entry name" value="Cap15-like_TM"/>
</dbReference>
<reference evidence="4" key="1">
    <citation type="submission" date="2019-07" db="EMBL/GenBank/DDBJ databases">
        <title>Draft Genome Sequence of Megaplasmid-Bearing Staphylococcus scuiri strain B9-58B Isolated from Retail Pork.</title>
        <authorList>
            <person name="Neyaz L."/>
            <person name="Karki A.B."/>
            <person name="Fakhr M.K."/>
        </authorList>
    </citation>
    <scope>NUCLEOTIDE SEQUENCE</scope>
    <source>
        <strain evidence="4">B9-58B</strain>
        <plasmid evidence="4">pSSLNP162</plasmid>
    </source>
</reference>
<dbReference type="Pfam" id="PF23471">
    <property type="entry name" value="Cap15_TM"/>
    <property type="match status" value="1"/>
</dbReference>
<dbReference type="Pfam" id="PF18153">
    <property type="entry name" value="Cap15_CD_rec"/>
    <property type="match status" value="1"/>
</dbReference>
<geneLocation type="plasmid" evidence="4">
    <name>pSSLNP162</name>
</geneLocation>
<keyword evidence="1" id="KW-0812">Transmembrane</keyword>
<protein>
    <submittedName>
        <fullName evidence="4">Uncharacterized protein</fullName>
    </submittedName>
</protein>
<keyword evidence="1" id="KW-1133">Transmembrane helix</keyword>
<proteinExistence type="predicted"/>
<evidence type="ECO:0000259" key="2">
    <source>
        <dbReference type="Pfam" id="PF18153"/>
    </source>
</evidence>
<feature type="domain" description="Cap1-like TM helices" evidence="3">
    <location>
        <begin position="11"/>
        <end position="67"/>
    </location>
</feature>
<keyword evidence="1" id="KW-0472">Membrane</keyword>
<evidence type="ECO:0000313" key="4">
    <source>
        <dbReference type="EMBL" id="QDR66106.1"/>
    </source>
</evidence>
<gene>
    <name evidence="4" type="ORF">FPV13_14490</name>
</gene>
<dbReference type="InterPro" id="IPR041208">
    <property type="entry name" value="Cap15"/>
</dbReference>
<feature type="transmembrane region" description="Helical" evidence="1">
    <location>
        <begin position="41"/>
        <end position="61"/>
    </location>
</feature>
<dbReference type="RefSeq" id="WP_152292154.1">
    <property type="nucleotide sequence ID" value="NZ_CP041918.1"/>
</dbReference>
<feature type="transmembrane region" description="Helical" evidence="1">
    <location>
        <begin position="12"/>
        <end position="35"/>
    </location>
</feature>
<keyword evidence="4" id="KW-0614">Plasmid</keyword>
<evidence type="ECO:0000259" key="3">
    <source>
        <dbReference type="Pfam" id="PF23471"/>
    </source>
</evidence>
<accession>A0A517CM58</accession>
<evidence type="ECO:0000256" key="1">
    <source>
        <dbReference type="SAM" id="Phobius"/>
    </source>
</evidence>
<dbReference type="AlphaFoldDB" id="A0A517CM58"/>
<dbReference type="EMBL" id="CP041918">
    <property type="protein sequence ID" value="QDR66106.1"/>
    <property type="molecule type" value="Genomic_DNA"/>
</dbReference>
<name>A0A517CM58_MAMSC</name>
<organism evidence="4">
    <name type="scientific">Mammaliicoccus sciuri</name>
    <name type="common">Staphylococcus sciuri</name>
    <dbReference type="NCBI Taxonomy" id="1296"/>
    <lineage>
        <taxon>Bacteria</taxon>
        <taxon>Bacillati</taxon>
        <taxon>Bacillota</taxon>
        <taxon>Bacilli</taxon>
        <taxon>Bacillales</taxon>
        <taxon>Staphylococcaceae</taxon>
        <taxon>Mammaliicoccus</taxon>
    </lineage>
</organism>
<feature type="domain" description="CD-NTase-associated protein 15" evidence="2">
    <location>
        <begin position="77"/>
        <end position="196"/>
    </location>
</feature>
<sequence length="198" mass="23006">MHEYSIDVDNKKIYFFLALFSFIVSMLIATILNYLISITHFIEITVSISSLSLFGIFYTLFDKYVWKWKLLTRIGIVKTPNLNGEWKGELYSSYFNFAKKQDASLIIEQNWSKIYIKGNFNQSSSSSNTTSLKVNSGGSIKLLYSYYNDKHPEYYQQDNSNHRGYANLEISDNIIKGNYFNDPTNNNNHGKLHLKKLV</sequence>